<organism evidence="1 4">
    <name type="scientific">Xanthomonas sontii</name>
    <dbReference type="NCBI Taxonomy" id="2650745"/>
    <lineage>
        <taxon>Bacteria</taxon>
        <taxon>Pseudomonadati</taxon>
        <taxon>Pseudomonadota</taxon>
        <taxon>Gammaproteobacteria</taxon>
        <taxon>Lysobacterales</taxon>
        <taxon>Lysobacteraceae</taxon>
        <taxon>Xanthomonas</taxon>
    </lineage>
</organism>
<name>A0A6N7Q9T7_9XANT</name>
<reference evidence="3 4" key="1">
    <citation type="submission" date="2019-11" db="EMBL/GenBank/DDBJ databases">
        <title>First report of rice panicle blight caused by Xanthomonas sp. in Iran.</title>
        <authorList>
            <person name="Mirghasempour S.A."/>
            <person name="Huang S."/>
            <person name="Brady C.L."/>
            <person name="Studholme D.J."/>
        </authorList>
    </citation>
    <scope>NUCLEOTIDE SEQUENCE [LARGE SCALE GENOMIC DNA]</scope>
    <source>
        <strain evidence="1 4">ASD011</strain>
        <strain evidence="3">SAM114</strain>
    </source>
</reference>
<evidence type="ECO:0000313" key="3">
    <source>
        <dbReference type="Proteomes" id="UP000437931"/>
    </source>
</evidence>
<reference evidence="2" key="2">
    <citation type="journal article" date="2020" name="Plant Dis.">
        <title>A Grain Rot of Rice in Iran Caused by a Xanthomonas Strain Closely Related to X. sacchari.</title>
        <authorList>
            <person name="Mirghasempour S.A."/>
            <person name="Huang S."/>
            <person name="Studholme D.J."/>
            <person name="Brady C.L."/>
        </authorList>
    </citation>
    <scope>NUCLEOTIDE SEQUENCE</scope>
    <source>
        <strain evidence="2">SAM114</strain>
    </source>
</reference>
<evidence type="ECO:0000313" key="2">
    <source>
        <dbReference type="EMBL" id="MRH74740.1"/>
    </source>
</evidence>
<protein>
    <submittedName>
        <fullName evidence="1">Uncharacterized protein</fullName>
    </submittedName>
</protein>
<dbReference type="Proteomes" id="UP000439314">
    <property type="component" value="Unassembled WGS sequence"/>
</dbReference>
<evidence type="ECO:0000313" key="4">
    <source>
        <dbReference type="Proteomes" id="UP000439314"/>
    </source>
</evidence>
<dbReference type="AlphaFoldDB" id="A0A6N7Q9T7"/>
<accession>A0A6N7Q9T7</accession>
<dbReference type="EMBL" id="WJPN01000006">
    <property type="protein sequence ID" value="MRH00408.1"/>
    <property type="molecule type" value="Genomic_DNA"/>
</dbReference>
<dbReference type="Proteomes" id="UP000437931">
    <property type="component" value="Unassembled WGS sequence"/>
</dbReference>
<sequence>MPVNRSLPPDGKEPLPVIEPPKIVLCIPGPWPDRADLLARIVQDSGGYLFAGHVLMHMDSGQACELQYEPHDARMAAAFAAAGPHWRGSADMARIGTHASVVYLIGAGGSRVRAETMMRAAAALLDAGGLGVKVESSGVAHSPADWRQLCADLALGSAHRAYVLNITGEQVHSCGMHQFGMKDAIVAAQAASDPVALLHTFTCYLFNEAPDVRAGHTFSVAADAPRYRIQAEASSQFQPGDLFANPYGLWRLTPL</sequence>
<dbReference type="EMBL" id="WJPM01000006">
    <property type="protein sequence ID" value="MRH74740.1"/>
    <property type="molecule type" value="Genomic_DNA"/>
</dbReference>
<gene>
    <name evidence="1" type="ORF">GIY21_08930</name>
    <name evidence="2" type="ORF">GIY22_08925</name>
</gene>
<evidence type="ECO:0000313" key="1">
    <source>
        <dbReference type="EMBL" id="MRH00408.1"/>
    </source>
</evidence>
<keyword evidence="3" id="KW-1185">Reference proteome</keyword>
<proteinExistence type="predicted"/>
<comment type="caution">
    <text evidence="1">The sequence shown here is derived from an EMBL/GenBank/DDBJ whole genome shotgun (WGS) entry which is preliminary data.</text>
</comment>